<dbReference type="InterPro" id="IPR017853">
    <property type="entry name" value="GH"/>
</dbReference>
<name>A0AAV4HVK8_9GAST</name>
<dbReference type="InterPro" id="IPR048395">
    <property type="entry name" value="Glyco_hydro_31_C"/>
</dbReference>
<dbReference type="InterPro" id="IPR013780">
    <property type="entry name" value="Glyco_hydro_b"/>
</dbReference>
<evidence type="ECO:0000256" key="4">
    <source>
        <dbReference type="ARBA" id="ARBA00023180"/>
    </source>
</evidence>
<accession>A0AAV4HVK8</accession>
<reference evidence="9 10" key="1">
    <citation type="journal article" date="2021" name="Elife">
        <title>Chloroplast acquisition without the gene transfer in kleptoplastic sea slugs, Plakobranchus ocellatus.</title>
        <authorList>
            <person name="Maeda T."/>
            <person name="Takahashi S."/>
            <person name="Yoshida T."/>
            <person name="Shimamura S."/>
            <person name="Takaki Y."/>
            <person name="Nagai Y."/>
            <person name="Toyoda A."/>
            <person name="Suzuki Y."/>
            <person name="Arimoto A."/>
            <person name="Ishii H."/>
            <person name="Satoh N."/>
            <person name="Nishiyama T."/>
            <person name="Hasebe M."/>
            <person name="Maruyama T."/>
            <person name="Minagawa J."/>
            <person name="Obokata J."/>
            <person name="Shigenobu S."/>
        </authorList>
    </citation>
    <scope>NUCLEOTIDE SEQUENCE [LARGE SCALE GENOMIC DNA]</scope>
</reference>
<keyword evidence="4" id="KW-0325">Glycoprotein</keyword>
<dbReference type="Pfam" id="PF01055">
    <property type="entry name" value="Glyco_hydro_31_2nd"/>
    <property type="match status" value="1"/>
</dbReference>
<comment type="similarity">
    <text evidence="1 6">Belongs to the glycosyl hydrolase 31 family.</text>
</comment>
<evidence type="ECO:0000256" key="3">
    <source>
        <dbReference type="ARBA" id="ARBA00022801"/>
    </source>
</evidence>
<protein>
    <submittedName>
        <fullName evidence="9">Sucrase-isomaltase, intestinal</fullName>
    </submittedName>
</protein>
<feature type="domain" description="Glycoside hydrolase family 31 TIM barrel" evidence="7">
    <location>
        <begin position="9"/>
        <end position="159"/>
    </location>
</feature>
<dbReference type="AlphaFoldDB" id="A0AAV4HVK8"/>
<keyword evidence="5 6" id="KW-0326">Glycosidase</keyword>
<evidence type="ECO:0000256" key="5">
    <source>
        <dbReference type="ARBA" id="ARBA00023295"/>
    </source>
</evidence>
<dbReference type="GO" id="GO:0005975">
    <property type="term" value="P:carbohydrate metabolic process"/>
    <property type="evidence" value="ECO:0007669"/>
    <property type="project" value="InterPro"/>
</dbReference>
<organism evidence="9 10">
    <name type="scientific">Elysia marginata</name>
    <dbReference type="NCBI Taxonomy" id="1093978"/>
    <lineage>
        <taxon>Eukaryota</taxon>
        <taxon>Metazoa</taxon>
        <taxon>Spiralia</taxon>
        <taxon>Lophotrochozoa</taxon>
        <taxon>Mollusca</taxon>
        <taxon>Gastropoda</taxon>
        <taxon>Heterobranchia</taxon>
        <taxon>Euthyneura</taxon>
        <taxon>Panpulmonata</taxon>
        <taxon>Sacoglossa</taxon>
        <taxon>Placobranchoidea</taxon>
        <taxon>Plakobranchidae</taxon>
        <taxon>Elysia</taxon>
    </lineage>
</organism>
<evidence type="ECO:0000313" key="9">
    <source>
        <dbReference type="EMBL" id="GFS01222.1"/>
    </source>
</evidence>
<keyword evidence="10" id="KW-1185">Reference proteome</keyword>
<comment type="caution">
    <text evidence="9">The sequence shown here is derived from an EMBL/GenBank/DDBJ whole genome shotgun (WGS) entry which is preliminary data.</text>
</comment>
<evidence type="ECO:0000256" key="6">
    <source>
        <dbReference type="RuleBase" id="RU361185"/>
    </source>
</evidence>
<gene>
    <name evidence="9" type="ORF">ElyMa_002833400</name>
</gene>
<dbReference type="InterPro" id="IPR030459">
    <property type="entry name" value="Glyco_hydro_31_CS"/>
</dbReference>
<dbReference type="PROSITE" id="PS00707">
    <property type="entry name" value="GLYCOSYL_HYDROL_F31_2"/>
    <property type="match status" value="1"/>
</dbReference>
<dbReference type="SUPFAM" id="SSF51445">
    <property type="entry name" value="(Trans)glycosidases"/>
    <property type="match status" value="1"/>
</dbReference>
<dbReference type="GO" id="GO:0004553">
    <property type="term" value="F:hydrolase activity, hydrolyzing O-glycosyl compounds"/>
    <property type="evidence" value="ECO:0007669"/>
    <property type="project" value="InterPro"/>
</dbReference>
<dbReference type="Gene3D" id="2.60.40.1180">
    <property type="entry name" value="Golgi alpha-mannosidase II"/>
    <property type="match status" value="2"/>
</dbReference>
<dbReference type="PANTHER" id="PTHR22762:SF133">
    <property type="entry name" value="P-TYPE DOMAIN-CONTAINING PROTEIN"/>
    <property type="match status" value="1"/>
</dbReference>
<dbReference type="Pfam" id="PF21365">
    <property type="entry name" value="Glyco_hydro_31_3rd"/>
    <property type="match status" value="1"/>
</dbReference>
<evidence type="ECO:0000256" key="2">
    <source>
        <dbReference type="ARBA" id="ARBA00022729"/>
    </source>
</evidence>
<evidence type="ECO:0000259" key="7">
    <source>
        <dbReference type="Pfam" id="PF01055"/>
    </source>
</evidence>
<dbReference type="Proteomes" id="UP000762676">
    <property type="component" value="Unassembled WGS sequence"/>
</dbReference>
<keyword evidence="2" id="KW-0732">Signal</keyword>
<dbReference type="Gene3D" id="3.20.20.80">
    <property type="entry name" value="Glycosidases"/>
    <property type="match status" value="1"/>
</dbReference>
<feature type="domain" description="Glycosyl hydrolase family 31 C-terminal" evidence="8">
    <location>
        <begin position="167"/>
        <end position="252"/>
    </location>
</feature>
<evidence type="ECO:0000313" key="10">
    <source>
        <dbReference type="Proteomes" id="UP000762676"/>
    </source>
</evidence>
<keyword evidence="3 6" id="KW-0378">Hydrolase</keyword>
<proteinExistence type="inferred from homology"/>
<evidence type="ECO:0000259" key="8">
    <source>
        <dbReference type="Pfam" id="PF21365"/>
    </source>
</evidence>
<dbReference type="FunFam" id="2.60.40.1180:FF:000001">
    <property type="entry name" value="Maltase-glucoamylase, intestinal"/>
    <property type="match status" value="1"/>
</dbReference>
<dbReference type="SUPFAM" id="SSF51011">
    <property type="entry name" value="Glycosyl hydrolase domain"/>
    <property type="match status" value="1"/>
</dbReference>
<dbReference type="PANTHER" id="PTHR22762">
    <property type="entry name" value="ALPHA-GLUCOSIDASE"/>
    <property type="match status" value="1"/>
</dbReference>
<sequence length="295" mass="33732">MDARQFWGRHYDVHSLYAHAMAIRTFSSLQSVYPGKRPWVMTRSSYPGTGHFATKWQGDNRAAWEDMHFSIISLMEFGMFGFPMNGADICGFWFNTTFELCVRWHQLGAFYPFARNHNGKGDQYRFRDQDPASFGQEFIDLVRPALLTRYRLLPYLYTLLQSAHTEGRPVVQPLFYEFPGDEQAMKVDTQFMLGPALLVSPVLAQGANSVRAYFPDDTWYDYLTGEAILQGTVTLETPLDKFNLHIRSGHVIPWQEPDVTTAASRQKKLGLIVALGTSRLASGSLYWDDGESERE</sequence>
<dbReference type="InterPro" id="IPR000322">
    <property type="entry name" value="Glyco_hydro_31_TIM"/>
</dbReference>
<dbReference type="EMBL" id="BMAT01005872">
    <property type="protein sequence ID" value="GFS01222.1"/>
    <property type="molecule type" value="Genomic_DNA"/>
</dbReference>
<evidence type="ECO:0000256" key="1">
    <source>
        <dbReference type="ARBA" id="ARBA00007806"/>
    </source>
</evidence>